<proteinExistence type="predicted"/>
<evidence type="ECO:0000313" key="3">
    <source>
        <dbReference type="Proteomes" id="UP001154015"/>
    </source>
</evidence>
<protein>
    <submittedName>
        <fullName evidence="2">Uncharacterized protein</fullName>
    </submittedName>
</protein>
<dbReference type="Proteomes" id="UP001154015">
    <property type="component" value="Unassembled WGS sequence"/>
</dbReference>
<accession>A0ABN8VDN8</accession>
<organism evidence="2 3">
    <name type="scientific">Streptomyces globisporus</name>
    <dbReference type="NCBI Taxonomy" id="1908"/>
    <lineage>
        <taxon>Bacteria</taxon>
        <taxon>Bacillati</taxon>
        <taxon>Actinomycetota</taxon>
        <taxon>Actinomycetes</taxon>
        <taxon>Kitasatosporales</taxon>
        <taxon>Streptomycetaceae</taxon>
        <taxon>Streptomyces</taxon>
    </lineage>
</organism>
<name>A0ABN8VDN8_STRGL</name>
<evidence type="ECO:0000313" key="2">
    <source>
        <dbReference type="EMBL" id="CAH9419810.1"/>
    </source>
</evidence>
<feature type="compositionally biased region" description="Pro residues" evidence="1">
    <location>
        <begin position="15"/>
        <end position="27"/>
    </location>
</feature>
<evidence type="ECO:0000256" key="1">
    <source>
        <dbReference type="SAM" id="MobiDB-lite"/>
    </source>
</evidence>
<gene>
    <name evidence="2" type="ORF">SGL43_06866</name>
</gene>
<feature type="region of interest" description="Disordered" evidence="1">
    <location>
        <begin position="1"/>
        <end position="44"/>
    </location>
</feature>
<sequence length="57" mass="5662">MGKVCVRPTHIGGAGPPPPAGPRPGPAPGYAEGAVRTTDGGRPLRASYGALLAERVT</sequence>
<reference evidence="2" key="1">
    <citation type="submission" date="2022-03" db="EMBL/GenBank/DDBJ databases">
        <authorList>
            <person name="Leyn A S."/>
        </authorList>
    </citation>
    <scope>NUCLEOTIDE SEQUENCE</scope>
    <source>
        <strain evidence="2">Streptomyces globisporus 4-3</strain>
    </source>
</reference>
<dbReference type="EMBL" id="CAKXYP010000027">
    <property type="protein sequence ID" value="CAH9419810.1"/>
    <property type="molecule type" value="Genomic_DNA"/>
</dbReference>
<keyword evidence="3" id="KW-1185">Reference proteome</keyword>
<comment type="caution">
    <text evidence="2">The sequence shown here is derived from an EMBL/GenBank/DDBJ whole genome shotgun (WGS) entry which is preliminary data.</text>
</comment>